<reference evidence="1" key="1">
    <citation type="submission" date="2021-02" db="EMBL/GenBank/DDBJ databases">
        <authorList>
            <consortium name="DOE Joint Genome Institute"/>
            <person name="Ahrendt S."/>
            <person name="Looney B.P."/>
            <person name="Miyauchi S."/>
            <person name="Morin E."/>
            <person name="Drula E."/>
            <person name="Courty P.E."/>
            <person name="Chicoki N."/>
            <person name="Fauchery L."/>
            <person name="Kohler A."/>
            <person name="Kuo A."/>
            <person name="Labutti K."/>
            <person name="Pangilinan J."/>
            <person name="Lipzen A."/>
            <person name="Riley R."/>
            <person name="Andreopoulos W."/>
            <person name="He G."/>
            <person name="Johnson J."/>
            <person name="Barry K.W."/>
            <person name="Grigoriev I.V."/>
            <person name="Nagy L."/>
            <person name="Hibbett D."/>
            <person name="Henrissat B."/>
            <person name="Matheny P.B."/>
            <person name="Labbe J."/>
            <person name="Martin F."/>
        </authorList>
    </citation>
    <scope>NUCLEOTIDE SEQUENCE</scope>
    <source>
        <strain evidence="1">FP105234-sp</strain>
    </source>
</reference>
<gene>
    <name evidence="1" type="ORF">FA95DRAFT_770517</name>
</gene>
<comment type="caution">
    <text evidence="1">The sequence shown here is derived from an EMBL/GenBank/DDBJ whole genome shotgun (WGS) entry which is preliminary data.</text>
</comment>
<protein>
    <submittedName>
        <fullName evidence="1">Uncharacterized protein</fullName>
    </submittedName>
</protein>
<dbReference type="Proteomes" id="UP000814033">
    <property type="component" value="Unassembled WGS sequence"/>
</dbReference>
<keyword evidence="2" id="KW-1185">Reference proteome</keyword>
<reference evidence="1" key="2">
    <citation type="journal article" date="2022" name="New Phytol.">
        <title>Evolutionary transition to the ectomycorrhizal habit in the genomes of a hyperdiverse lineage of mushroom-forming fungi.</title>
        <authorList>
            <person name="Looney B."/>
            <person name="Miyauchi S."/>
            <person name="Morin E."/>
            <person name="Drula E."/>
            <person name="Courty P.E."/>
            <person name="Kohler A."/>
            <person name="Kuo A."/>
            <person name="LaButti K."/>
            <person name="Pangilinan J."/>
            <person name="Lipzen A."/>
            <person name="Riley R."/>
            <person name="Andreopoulos W."/>
            <person name="He G."/>
            <person name="Johnson J."/>
            <person name="Nolan M."/>
            <person name="Tritt A."/>
            <person name="Barry K.W."/>
            <person name="Grigoriev I.V."/>
            <person name="Nagy L.G."/>
            <person name="Hibbett D."/>
            <person name="Henrissat B."/>
            <person name="Matheny P.B."/>
            <person name="Labbe J."/>
            <person name="Martin F.M."/>
        </authorList>
    </citation>
    <scope>NUCLEOTIDE SEQUENCE</scope>
    <source>
        <strain evidence="1">FP105234-sp</strain>
    </source>
</reference>
<evidence type="ECO:0000313" key="2">
    <source>
        <dbReference type="Proteomes" id="UP000814033"/>
    </source>
</evidence>
<sequence length="166" mass="18648">MSGLPMEPVTLPPSLRHVGYHTYNLYANAPVPAELVLDPLSALPELQLVTVTAWVGQHVCAALEVMCREKGVDFGIYEFPYDWNLKILTGYEATQSDHGLSCDVLSPCFVPPSFVLIHPQHQYRLVAVNEVDGQQCAANTASQIWRQSRRRIQDRGFNYFLSETIT</sequence>
<proteinExistence type="predicted"/>
<evidence type="ECO:0000313" key="1">
    <source>
        <dbReference type="EMBL" id="KAI0041105.1"/>
    </source>
</evidence>
<dbReference type="EMBL" id="MU276143">
    <property type="protein sequence ID" value="KAI0041105.1"/>
    <property type="molecule type" value="Genomic_DNA"/>
</dbReference>
<organism evidence="1 2">
    <name type="scientific">Auriscalpium vulgare</name>
    <dbReference type="NCBI Taxonomy" id="40419"/>
    <lineage>
        <taxon>Eukaryota</taxon>
        <taxon>Fungi</taxon>
        <taxon>Dikarya</taxon>
        <taxon>Basidiomycota</taxon>
        <taxon>Agaricomycotina</taxon>
        <taxon>Agaricomycetes</taxon>
        <taxon>Russulales</taxon>
        <taxon>Auriscalpiaceae</taxon>
        <taxon>Auriscalpium</taxon>
    </lineage>
</organism>
<name>A0ACB8RAY8_9AGAM</name>
<accession>A0ACB8RAY8</accession>